<dbReference type="AlphaFoldDB" id="A0A918XM27"/>
<protein>
    <recommendedName>
        <fullName evidence="3">DUF924 domain-containing protein</fullName>
    </recommendedName>
</protein>
<dbReference type="Gene3D" id="1.20.58.320">
    <property type="entry name" value="TPR-like"/>
    <property type="match status" value="1"/>
</dbReference>
<dbReference type="Proteomes" id="UP000644693">
    <property type="component" value="Unassembled WGS sequence"/>
</dbReference>
<gene>
    <name evidence="1" type="ORF">GCM10007053_30080</name>
</gene>
<sequence>MATEPLQTAPIQAIHDFWFGPLSDQGFAAPEKHNLWFTTSDDTDAHCRNNFGTWVDQALAGALDHWQSSAAGRVALVLLLDQFTRNIYRDTPKAFAGDPAARLLSKAALDDDEWQGLPSIHKVFLLMPLEHSESIADQALCVEQFTAITQTNEHPQIANFLRYAQAHKDVIQRFGRFPHRNAILGRPCTAEELSYLETNSGF</sequence>
<dbReference type="RefSeq" id="WP_189478660.1">
    <property type="nucleotide sequence ID" value="NZ_BMYM01000004.1"/>
</dbReference>
<proteinExistence type="predicted"/>
<dbReference type="InterPro" id="IPR011990">
    <property type="entry name" value="TPR-like_helical_dom_sf"/>
</dbReference>
<evidence type="ECO:0000313" key="2">
    <source>
        <dbReference type="Proteomes" id="UP000644693"/>
    </source>
</evidence>
<accession>A0A918XM27</accession>
<evidence type="ECO:0008006" key="3">
    <source>
        <dbReference type="Google" id="ProtNLM"/>
    </source>
</evidence>
<name>A0A918XM27_9GAMM</name>
<reference evidence="1" key="1">
    <citation type="journal article" date="2014" name="Int. J. Syst. Evol. Microbiol.">
        <title>Complete genome sequence of Corynebacterium casei LMG S-19264T (=DSM 44701T), isolated from a smear-ripened cheese.</title>
        <authorList>
            <consortium name="US DOE Joint Genome Institute (JGI-PGF)"/>
            <person name="Walter F."/>
            <person name="Albersmeier A."/>
            <person name="Kalinowski J."/>
            <person name="Ruckert C."/>
        </authorList>
    </citation>
    <scope>NUCLEOTIDE SEQUENCE</scope>
    <source>
        <strain evidence="1">KCTC 23430</strain>
    </source>
</reference>
<dbReference type="EMBL" id="BMYM01000004">
    <property type="protein sequence ID" value="GHD38984.1"/>
    <property type="molecule type" value="Genomic_DNA"/>
</dbReference>
<organism evidence="1 2">
    <name type="scientific">Parahalioglobus pacificus</name>
    <dbReference type="NCBI Taxonomy" id="930806"/>
    <lineage>
        <taxon>Bacteria</taxon>
        <taxon>Pseudomonadati</taxon>
        <taxon>Pseudomonadota</taxon>
        <taxon>Gammaproteobacteria</taxon>
        <taxon>Cellvibrionales</taxon>
        <taxon>Halieaceae</taxon>
        <taxon>Parahalioglobus</taxon>
    </lineage>
</organism>
<keyword evidence="2" id="KW-1185">Reference proteome</keyword>
<dbReference type="SUPFAM" id="SSF48452">
    <property type="entry name" value="TPR-like"/>
    <property type="match status" value="1"/>
</dbReference>
<reference evidence="1" key="2">
    <citation type="submission" date="2020-09" db="EMBL/GenBank/DDBJ databases">
        <authorList>
            <person name="Sun Q."/>
            <person name="Kim S."/>
        </authorList>
    </citation>
    <scope>NUCLEOTIDE SEQUENCE</scope>
    <source>
        <strain evidence="1">KCTC 23430</strain>
    </source>
</reference>
<evidence type="ECO:0000313" key="1">
    <source>
        <dbReference type="EMBL" id="GHD38984.1"/>
    </source>
</evidence>
<dbReference type="Gene3D" id="1.25.40.10">
    <property type="entry name" value="Tetratricopeptide repeat domain"/>
    <property type="match status" value="1"/>
</dbReference>
<dbReference type="InterPro" id="IPR010323">
    <property type="entry name" value="DUF924"/>
</dbReference>
<dbReference type="Pfam" id="PF06041">
    <property type="entry name" value="DUF924"/>
    <property type="match status" value="1"/>
</dbReference>
<comment type="caution">
    <text evidence="1">The sequence shown here is derived from an EMBL/GenBank/DDBJ whole genome shotgun (WGS) entry which is preliminary data.</text>
</comment>